<keyword evidence="1" id="KW-0732">Signal</keyword>
<dbReference type="AlphaFoldDB" id="A0A6A6UG65"/>
<keyword evidence="3" id="KW-1185">Reference proteome</keyword>
<organism evidence="2 3">
    <name type="scientific">Microthyrium microscopicum</name>
    <dbReference type="NCBI Taxonomy" id="703497"/>
    <lineage>
        <taxon>Eukaryota</taxon>
        <taxon>Fungi</taxon>
        <taxon>Dikarya</taxon>
        <taxon>Ascomycota</taxon>
        <taxon>Pezizomycotina</taxon>
        <taxon>Dothideomycetes</taxon>
        <taxon>Dothideomycetes incertae sedis</taxon>
        <taxon>Microthyriales</taxon>
        <taxon>Microthyriaceae</taxon>
        <taxon>Microthyrium</taxon>
    </lineage>
</organism>
<reference evidence="2" key="1">
    <citation type="journal article" date="2020" name="Stud. Mycol.">
        <title>101 Dothideomycetes genomes: a test case for predicting lifestyles and emergence of pathogens.</title>
        <authorList>
            <person name="Haridas S."/>
            <person name="Albert R."/>
            <person name="Binder M."/>
            <person name="Bloem J."/>
            <person name="Labutti K."/>
            <person name="Salamov A."/>
            <person name="Andreopoulos B."/>
            <person name="Baker S."/>
            <person name="Barry K."/>
            <person name="Bills G."/>
            <person name="Bluhm B."/>
            <person name="Cannon C."/>
            <person name="Castanera R."/>
            <person name="Culley D."/>
            <person name="Daum C."/>
            <person name="Ezra D."/>
            <person name="Gonzalez J."/>
            <person name="Henrissat B."/>
            <person name="Kuo A."/>
            <person name="Liang C."/>
            <person name="Lipzen A."/>
            <person name="Lutzoni F."/>
            <person name="Magnuson J."/>
            <person name="Mondo S."/>
            <person name="Nolan M."/>
            <person name="Ohm R."/>
            <person name="Pangilinan J."/>
            <person name="Park H.-J."/>
            <person name="Ramirez L."/>
            <person name="Alfaro M."/>
            <person name="Sun H."/>
            <person name="Tritt A."/>
            <person name="Yoshinaga Y."/>
            <person name="Zwiers L.-H."/>
            <person name="Turgeon B."/>
            <person name="Goodwin S."/>
            <person name="Spatafora J."/>
            <person name="Crous P."/>
            <person name="Grigoriev I."/>
        </authorList>
    </citation>
    <scope>NUCLEOTIDE SEQUENCE</scope>
    <source>
        <strain evidence="2">CBS 115976</strain>
    </source>
</reference>
<feature type="chain" id="PRO_5025513904" description="Secreted protein" evidence="1">
    <location>
        <begin position="24"/>
        <end position="156"/>
    </location>
</feature>
<evidence type="ECO:0000313" key="3">
    <source>
        <dbReference type="Proteomes" id="UP000799302"/>
    </source>
</evidence>
<evidence type="ECO:0008006" key="4">
    <source>
        <dbReference type="Google" id="ProtNLM"/>
    </source>
</evidence>
<dbReference type="EMBL" id="MU004234">
    <property type="protein sequence ID" value="KAF2670551.1"/>
    <property type="molecule type" value="Genomic_DNA"/>
</dbReference>
<proteinExistence type="predicted"/>
<name>A0A6A6UG65_9PEZI</name>
<sequence>MQYLLSQGLVVAILVAARCHSFCERVQCSLHCSMISPTLFSFAILHQVCSYWPPAHHGLRLVICNPACLFSYQFTTPIVCPYYAQGFQACHFQLLGHLIYLSSGINGMTCSRPMSMSSNVHHVNPPISAPGYAIYCPLLSYPLLGPTSFCCLLFLK</sequence>
<gene>
    <name evidence="2" type="ORF">BT63DRAFT_241127</name>
</gene>
<feature type="signal peptide" evidence="1">
    <location>
        <begin position="1"/>
        <end position="23"/>
    </location>
</feature>
<evidence type="ECO:0000256" key="1">
    <source>
        <dbReference type="SAM" id="SignalP"/>
    </source>
</evidence>
<accession>A0A6A6UG65</accession>
<protein>
    <recommendedName>
        <fullName evidence="4">Secreted protein</fullName>
    </recommendedName>
</protein>
<dbReference type="Proteomes" id="UP000799302">
    <property type="component" value="Unassembled WGS sequence"/>
</dbReference>
<evidence type="ECO:0000313" key="2">
    <source>
        <dbReference type="EMBL" id="KAF2670551.1"/>
    </source>
</evidence>